<keyword evidence="8" id="KW-1185">Reference proteome</keyword>
<dbReference type="Gene3D" id="1.20.900.10">
    <property type="entry name" value="Dbl homology (DH) domain"/>
    <property type="match status" value="1"/>
</dbReference>
<reference evidence="7 8" key="1">
    <citation type="submission" date="2021-06" db="EMBL/GenBank/DDBJ databases">
        <authorList>
            <person name="Kallberg Y."/>
            <person name="Tangrot J."/>
            <person name="Rosling A."/>
        </authorList>
    </citation>
    <scope>NUCLEOTIDE SEQUENCE [LARGE SCALE GENOMIC DNA]</scope>
    <source>
        <strain evidence="7 8">120-4 pot B 10/14</strain>
    </source>
</reference>
<dbReference type="Proteomes" id="UP000789901">
    <property type="component" value="Unassembled WGS sequence"/>
</dbReference>
<evidence type="ECO:0000313" key="7">
    <source>
        <dbReference type="EMBL" id="CAG8791122.1"/>
    </source>
</evidence>
<dbReference type="SMART" id="SM00325">
    <property type="entry name" value="RhoGEF"/>
    <property type="match status" value="1"/>
</dbReference>
<dbReference type="CDD" id="cd00160">
    <property type="entry name" value="RhoGEF"/>
    <property type="match status" value="1"/>
</dbReference>
<evidence type="ECO:0000256" key="1">
    <source>
        <dbReference type="ARBA" id="ARBA00022553"/>
    </source>
</evidence>
<feature type="region of interest" description="Disordered" evidence="3">
    <location>
        <begin position="1"/>
        <end position="29"/>
    </location>
</feature>
<dbReference type="Pfam" id="PF15405">
    <property type="entry name" value="PH_5"/>
    <property type="match status" value="1"/>
</dbReference>
<dbReference type="InterPro" id="IPR001849">
    <property type="entry name" value="PH_domain"/>
</dbReference>
<evidence type="ECO:0000259" key="4">
    <source>
        <dbReference type="PROSITE" id="PS50003"/>
    </source>
</evidence>
<evidence type="ECO:0000256" key="3">
    <source>
        <dbReference type="SAM" id="MobiDB-lite"/>
    </source>
</evidence>
<feature type="domain" description="DH" evidence="5">
    <location>
        <begin position="510"/>
        <end position="700"/>
    </location>
</feature>
<proteinExistence type="predicted"/>
<feature type="region of interest" description="Disordered" evidence="3">
    <location>
        <begin position="88"/>
        <end position="121"/>
    </location>
</feature>
<protein>
    <submittedName>
        <fullName evidence="7">44982_t:CDS:1</fullName>
    </submittedName>
</protein>
<feature type="compositionally biased region" description="Polar residues" evidence="3">
    <location>
        <begin position="88"/>
        <end position="99"/>
    </location>
</feature>
<name>A0ABN7VPW3_GIGMA</name>
<evidence type="ECO:0000259" key="6">
    <source>
        <dbReference type="PROSITE" id="PS50219"/>
    </source>
</evidence>
<feature type="compositionally biased region" description="Pro residues" evidence="3">
    <location>
        <begin position="7"/>
        <end position="16"/>
    </location>
</feature>
<sequence length="1271" mass="144313">MSTTHDSPPPIPPKPNTPDRSSKVGNVTNIDQLLNLIDNELGNSRSEDETWNQATVRQQAPVDPKHQAMPLNINTNTHFSETTTAANSMQPHQMQPQHATTAYNYGSSSSNASHAYPPQPNYNPPQQYYNNNYNGRQYQYQGAYTGPYYASYPRDLTSHGWPSQTPAYPPNSNIRPLPNPPSNTAYPSHNQSIQYSHMYSYGAPYAPSTTNVPTAMPAYPPVMPDFHKYIDKPAGPHVQHIDQNIQPRRSPQQPTQASFHYNRELPYDAYPTDYTPNYPHSPGHAPNMWPSTSSQMTSINPISVIPEVKQPHPANPRPMNPALLSYIALAFRAKINLGTHTKGALEYPESFTGKDAVSTIHTLVQHEVSDIPRHIALSMARSLEAQLYFHSVYWANVTVIKDTEDEVYVFLNPDPESPTVVELDEDFPTGVFPIIAKCYSPSCSTDGKGCYSRICPNYVPGVNEKPPDPSMKRPESLSPTDVVETPTQDRTWVGSVSKEILESLSKEEIKRQEIIFETIYTEEDYVKDLDLIEELYIKGLYQATPPVIPQAQLEGFIQEIFFNVLKIRNHNRKMLELLQRRQKENPVVSIIGDIFLECALEFGNDYIDYNGHFPIADNHNKATKLKNPEYKRFLEQCSRSKEARRLDFRHFIQRPTTRLQRYTLLLEQIKKHTPDENPDKNFLDSALQTVRQHCSVSDSRVHEAENRLKILEIERRLVKKDGGSCNELNLSDPNRQLLFKGELQRRANLDKQDLVVFLFDNYLIMTKEKKGPDGEMKYYISKKPIPLSFLIVDTPSETLPSKTTTFHINIKPLDQVRKRTNSTMQSPSSPQAFVDLESQDTYGRYPFTILHIGRHGGQYQLLADSSNTRKLWKDRIQEAQTKLLSNEAVNKQIFEIFTLNDCTFVSGSSNVGALTSVSRSKVTCSVPFVTTEKRNMVAIGAEDGVWMGFGGEVGTFKQVLTVSNVTQMAVLEDFGIFIVLCDRTLWAFSLDAIIPSSSSGSSHNQPYRQRLSAGNNVQYFNVGVIKERNSTKEKTLVVYMKKRGLESHFKALEPICVVGSSSDKSKTSSSRRGAFASLIHSKTEWFKEYKQFYIPSESYSVNFLRSRLCVVCTRGFEIVNLDTLQNVTIPDLTDPSFAQLGRRPETSKPLGMFRLNDDEFLLCYDDIFFYVNKHGELSRKDVMEWEGHPEAVALHLPYIIGFDPLFIEIHDVETGKLLQVIAGKNMRCLNDNSSGKHSIQAVMQHPYTDAQYIFQLVAADIRRHDSYRSSR</sequence>
<comment type="caution">
    <text evidence="7">The sequence shown here is derived from an EMBL/GenBank/DDBJ whole genome shotgun (WGS) entry which is preliminary data.</text>
</comment>
<dbReference type="PANTHER" id="PTHR46572:SF1">
    <property type="entry name" value="RHO1 GUANINE NUCLEOTIDE EXCHANGE FACTOR TUS1"/>
    <property type="match status" value="1"/>
</dbReference>
<dbReference type="InterPro" id="IPR041675">
    <property type="entry name" value="PH_5"/>
</dbReference>
<dbReference type="InterPro" id="IPR052233">
    <property type="entry name" value="Rho-type_GEFs"/>
</dbReference>
<organism evidence="7 8">
    <name type="scientific">Gigaspora margarita</name>
    <dbReference type="NCBI Taxonomy" id="4874"/>
    <lineage>
        <taxon>Eukaryota</taxon>
        <taxon>Fungi</taxon>
        <taxon>Fungi incertae sedis</taxon>
        <taxon>Mucoromycota</taxon>
        <taxon>Glomeromycotina</taxon>
        <taxon>Glomeromycetes</taxon>
        <taxon>Diversisporales</taxon>
        <taxon>Gigasporaceae</taxon>
        <taxon>Gigaspora</taxon>
    </lineage>
</organism>
<dbReference type="InterPro" id="IPR035899">
    <property type="entry name" value="DBL_dom_sf"/>
</dbReference>
<dbReference type="InterPro" id="IPR001180">
    <property type="entry name" value="CNH_dom"/>
</dbReference>
<dbReference type="InterPro" id="IPR011993">
    <property type="entry name" value="PH-like_dom_sf"/>
</dbReference>
<dbReference type="PROSITE" id="PS50003">
    <property type="entry name" value="PH_DOMAIN"/>
    <property type="match status" value="1"/>
</dbReference>
<dbReference type="SUPFAM" id="SSF50729">
    <property type="entry name" value="PH domain-like"/>
    <property type="match status" value="1"/>
</dbReference>
<dbReference type="PROSITE" id="PS50010">
    <property type="entry name" value="DH_2"/>
    <property type="match status" value="1"/>
</dbReference>
<evidence type="ECO:0000313" key="8">
    <source>
        <dbReference type="Proteomes" id="UP000789901"/>
    </source>
</evidence>
<evidence type="ECO:0000259" key="5">
    <source>
        <dbReference type="PROSITE" id="PS50010"/>
    </source>
</evidence>
<keyword evidence="1" id="KW-0597">Phosphoprotein</keyword>
<evidence type="ECO:0000256" key="2">
    <source>
        <dbReference type="ARBA" id="ARBA00022658"/>
    </source>
</evidence>
<feature type="domain" description="CNH" evidence="6">
    <location>
        <begin position="919"/>
        <end position="1236"/>
    </location>
</feature>
<dbReference type="InterPro" id="IPR000219">
    <property type="entry name" value="DH_dom"/>
</dbReference>
<accession>A0ABN7VPW3</accession>
<dbReference type="EMBL" id="CAJVQB010019433">
    <property type="protein sequence ID" value="CAG8791122.1"/>
    <property type="molecule type" value="Genomic_DNA"/>
</dbReference>
<feature type="domain" description="PH" evidence="4">
    <location>
        <begin position="736"/>
        <end position="881"/>
    </location>
</feature>
<dbReference type="SUPFAM" id="SSF48065">
    <property type="entry name" value="DBL homology domain (DH-domain)"/>
    <property type="match status" value="1"/>
</dbReference>
<dbReference type="SMART" id="SM00233">
    <property type="entry name" value="PH"/>
    <property type="match status" value="1"/>
</dbReference>
<dbReference type="Pfam" id="PF00621">
    <property type="entry name" value="RhoGEF"/>
    <property type="match status" value="1"/>
</dbReference>
<gene>
    <name evidence="7" type="ORF">GMARGA_LOCUS21256</name>
</gene>
<dbReference type="Pfam" id="PF00780">
    <property type="entry name" value="CNH"/>
    <property type="match status" value="1"/>
</dbReference>
<dbReference type="PROSITE" id="PS50219">
    <property type="entry name" value="CNH"/>
    <property type="match status" value="1"/>
</dbReference>
<dbReference type="Gene3D" id="2.30.29.30">
    <property type="entry name" value="Pleckstrin-homology domain (PH domain)/Phosphotyrosine-binding domain (PTB)"/>
    <property type="match status" value="1"/>
</dbReference>
<keyword evidence="2" id="KW-0344">Guanine-nucleotide releasing factor</keyword>
<feature type="compositionally biased region" description="Low complexity" evidence="3">
    <location>
        <begin position="100"/>
        <end position="113"/>
    </location>
</feature>
<dbReference type="SMART" id="SM00036">
    <property type="entry name" value="CNH"/>
    <property type="match status" value="1"/>
</dbReference>
<dbReference type="PANTHER" id="PTHR46572">
    <property type="entry name" value="RHO1 GDP-GTP EXCHANGE PROTEIN 1-RELATED"/>
    <property type="match status" value="1"/>
</dbReference>